<evidence type="ECO:0000256" key="3">
    <source>
        <dbReference type="ARBA" id="ARBA00012944"/>
    </source>
</evidence>
<dbReference type="PRINTS" id="PR01437">
    <property type="entry name" value="NUOXDRDTASE4"/>
</dbReference>
<dbReference type="GO" id="GO:0005886">
    <property type="term" value="C:plasma membrane"/>
    <property type="evidence" value="ECO:0007669"/>
    <property type="project" value="UniProtKB-SubCell"/>
</dbReference>
<keyword evidence="5" id="KW-1003">Cell membrane</keyword>
<protein>
    <recommendedName>
        <fullName evidence="4 11">NADH-ubiquinone oxidoreductase chain 4</fullName>
        <ecNumber evidence="3 11">7.1.1.2</ecNumber>
    </recommendedName>
</protein>
<feature type="transmembrane region" description="Helical" evidence="11">
    <location>
        <begin position="211"/>
        <end position="229"/>
    </location>
</feature>
<evidence type="ECO:0000256" key="9">
    <source>
        <dbReference type="ARBA" id="ARBA00023136"/>
    </source>
</evidence>
<keyword evidence="9 11" id="KW-0472">Membrane</keyword>
<accession>A0A173G4R5</accession>
<keyword evidence="11 13" id="KW-0496">Mitochondrion</keyword>
<keyword evidence="11" id="KW-0813">Transport</keyword>
<evidence type="ECO:0000256" key="5">
    <source>
        <dbReference type="ARBA" id="ARBA00022475"/>
    </source>
</evidence>
<dbReference type="PANTHER" id="PTHR42682">
    <property type="entry name" value="HYDROGENASE-4 COMPONENT F"/>
    <property type="match status" value="1"/>
</dbReference>
<dbReference type="EMBL" id="KU679421">
    <property type="protein sequence ID" value="ANH20404.1"/>
    <property type="molecule type" value="Genomic_DNA"/>
</dbReference>
<feature type="transmembrane region" description="Helical" evidence="11">
    <location>
        <begin position="149"/>
        <end position="171"/>
    </location>
</feature>
<comment type="function">
    <text evidence="11">Core subunit of the mitochondrial membrane respiratory chain NADH dehydrogenase (Complex I) which catalyzes electron transfer from NADH through the respiratory chain, using ubiquinone as an electron acceptor. Essential for the catalytic activity and assembly of complex I.</text>
</comment>
<feature type="transmembrane region" description="Helical" evidence="11">
    <location>
        <begin position="58"/>
        <end position="77"/>
    </location>
</feature>
<feature type="domain" description="NADH:quinone oxidoreductase/Mrp antiporter transmembrane" evidence="12">
    <location>
        <begin position="74"/>
        <end position="350"/>
    </location>
</feature>
<reference evidence="13" key="2">
    <citation type="journal article" date="2021" name="Zool. Scr.">
        <title>Phylogenetic status and historical origins of the oviparous and viviparous gyrodactylids (Monogenoidea, Gyrodactylidea).</title>
        <authorList>
            <person name="Boeger W.A."/>
            <person name="Kritsky D.C."/>
            <person name="Patella L."/>
            <person name="Bueno-Silva M."/>
        </authorList>
    </citation>
    <scope>NUCLEOTIDE SEQUENCE</scope>
</reference>
<reference evidence="13" key="1">
    <citation type="journal article" date="2016" name="Parasit. Vectors">
        <title>The mitochondrial genome of the egg-laying flatworm Aglaiogyrodactylus forficulatus (Platyhelminthes: Monogenoidea).</title>
        <authorList>
            <person name="Bachmann L."/>
            <person name="Fromm B."/>
            <person name="Patella de Azambuja L."/>
            <person name="Boeger W.A."/>
        </authorList>
    </citation>
    <scope>NUCLEOTIDE SEQUENCE</scope>
</reference>
<dbReference type="GO" id="GO:0008137">
    <property type="term" value="F:NADH dehydrogenase (ubiquinone) activity"/>
    <property type="evidence" value="ECO:0007669"/>
    <property type="project" value="UniProtKB-UniRule"/>
</dbReference>
<organism evidence="13">
    <name type="scientific">Aglaiogyrodactylus forficulatus</name>
    <dbReference type="NCBI Taxonomy" id="1853073"/>
    <lineage>
        <taxon>Eukaryota</taxon>
        <taxon>Metazoa</taxon>
        <taxon>Spiralia</taxon>
        <taxon>Lophotrochozoa</taxon>
        <taxon>Platyhelminthes</taxon>
        <taxon>Monogenea</taxon>
        <taxon>Monopisthocotylea</taxon>
        <taxon>Gyrodactylidea</taxon>
        <taxon>Oogyrodactylidae</taxon>
        <taxon>Aglaiogyrodactylus</taxon>
    </lineage>
</organism>
<dbReference type="Pfam" id="PF00361">
    <property type="entry name" value="Proton_antipo_M"/>
    <property type="match status" value="1"/>
</dbReference>
<dbReference type="GO" id="GO:0031966">
    <property type="term" value="C:mitochondrial membrane"/>
    <property type="evidence" value="ECO:0007669"/>
    <property type="project" value="UniProtKB-SubCell"/>
</dbReference>
<feature type="transmembrane region" description="Helical" evidence="11">
    <location>
        <begin position="178"/>
        <end position="199"/>
    </location>
</feature>
<gene>
    <name evidence="13" type="primary">ND4</name>
</gene>
<dbReference type="RefSeq" id="YP_009257641.1">
    <property type="nucleotide sequence ID" value="NC_030339.1"/>
</dbReference>
<keyword evidence="11" id="KW-0830">Ubiquinone</keyword>
<keyword evidence="8" id="KW-0560">Oxidoreductase</keyword>
<feature type="transmembrane region" description="Helical" evidence="11">
    <location>
        <begin position="303"/>
        <end position="326"/>
    </location>
</feature>
<dbReference type="InterPro" id="IPR003918">
    <property type="entry name" value="NADH_UbQ_OxRdtase"/>
</dbReference>
<dbReference type="EC" id="7.1.1.2" evidence="3 11"/>
<comment type="subcellular location">
    <subcellularLocation>
        <location evidence="1">Cell membrane</location>
        <topology evidence="1">Multi-pass membrane protein</topology>
    </subcellularLocation>
    <subcellularLocation>
        <location evidence="11">Mitochondrion membrane</location>
        <topology evidence="11">Multi-pass membrane protein</topology>
    </subcellularLocation>
</comment>
<evidence type="ECO:0000256" key="1">
    <source>
        <dbReference type="ARBA" id="ARBA00004651"/>
    </source>
</evidence>
<evidence type="ECO:0000313" key="13">
    <source>
        <dbReference type="EMBL" id="ANH20404.1"/>
    </source>
</evidence>
<dbReference type="GO" id="GO:0016491">
    <property type="term" value="F:oxidoreductase activity"/>
    <property type="evidence" value="ECO:0007669"/>
    <property type="project" value="UniProtKB-KW"/>
</dbReference>
<keyword evidence="11" id="KW-0679">Respiratory chain</keyword>
<evidence type="ECO:0000256" key="4">
    <source>
        <dbReference type="ARBA" id="ARBA00021006"/>
    </source>
</evidence>
<evidence type="ECO:0000256" key="8">
    <source>
        <dbReference type="ARBA" id="ARBA00023002"/>
    </source>
</evidence>
<evidence type="ECO:0000256" key="10">
    <source>
        <dbReference type="ARBA" id="ARBA00049551"/>
    </source>
</evidence>
<keyword evidence="11" id="KW-0249">Electron transport</keyword>
<feature type="transmembrane region" description="Helical" evidence="11">
    <location>
        <begin position="375"/>
        <end position="397"/>
    </location>
</feature>
<comment type="catalytic activity">
    <reaction evidence="10 11">
        <text>a ubiquinone + NADH + 5 H(+)(in) = a ubiquinol + NAD(+) + 4 H(+)(out)</text>
        <dbReference type="Rhea" id="RHEA:29091"/>
        <dbReference type="Rhea" id="RHEA-COMP:9565"/>
        <dbReference type="Rhea" id="RHEA-COMP:9566"/>
        <dbReference type="ChEBI" id="CHEBI:15378"/>
        <dbReference type="ChEBI" id="CHEBI:16389"/>
        <dbReference type="ChEBI" id="CHEBI:17976"/>
        <dbReference type="ChEBI" id="CHEBI:57540"/>
        <dbReference type="ChEBI" id="CHEBI:57945"/>
        <dbReference type="EC" id="7.1.1.2"/>
    </reaction>
</comment>
<dbReference type="GO" id="GO:0042773">
    <property type="term" value="P:ATP synthesis coupled electron transport"/>
    <property type="evidence" value="ECO:0007669"/>
    <property type="project" value="InterPro"/>
</dbReference>
<feature type="transmembrane region" description="Helical" evidence="11">
    <location>
        <begin position="107"/>
        <end position="129"/>
    </location>
</feature>
<proteinExistence type="inferred from homology"/>
<sequence>ITYFSNYNSTLNFFFLHDINNYLILDSFSILLAAIPIFSYLIFYLPLSINTDNNFSKLLITFSIISAVICCLINSLFLFWIAYEISILCLLFAILINSPYSERLFSLWYFLGYIFLGGIPLITIVLYFFLKNYNFYFNEITMEYGASSFIWLILFISFISKVPLVPFHGWLPFVHAEASTFISIMLSGYIMKFGIIGIYRFNLIPNISVNYYITFIVLFSLFLFINSIIEIDLKRWLAFLSLGHINISVLGLASLSESSINVSSLFCLSHGLSAGLLFFFFFIYSTTTSSRNWVSLLSYNKNIIWLIILTMSLLGLSSFPPSLGFITEINVILNSAFFSSFLLICLFIYMFISALIPVILLSLACGRGGAFVSTYINLSSIYICVILLILLFLWGVISIL</sequence>
<geneLocation type="mitochondrion" evidence="13"/>
<keyword evidence="6 11" id="KW-0812">Transmembrane</keyword>
<evidence type="ECO:0000259" key="12">
    <source>
        <dbReference type="Pfam" id="PF00361"/>
    </source>
</evidence>
<dbReference type="PANTHER" id="PTHR42682:SF4">
    <property type="entry name" value="NADH-UBIQUINONE_PLASTOQUINONE"/>
    <property type="match status" value="1"/>
</dbReference>
<dbReference type="CTD" id="4538"/>
<feature type="non-terminal residue" evidence="13">
    <location>
        <position position="1"/>
    </location>
</feature>
<feature type="transmembrane region" description="Helical" evidence="11">
    <location>
        <begin position="236"/>
        <end position="256"/>
    </location>
</feature>
<comment type="similarity">
    <text evidence="2 11">Belongs to the complex I subunit 4 family.</text>
</comment>
<name>A0A173G4R5_9PLAT</name>
<evidence type="ECO:0000256" key="7">
    <source>
        <dbReference type="ARBA" id="ARBA00022989"/>
    </source>
</evidence>
<keyword evidence="11" id="KW-0520">NAD</keyword>
<evidence type="ECO:0000256" key="2">
    <source>
        <dbReference type="ARBA" id="ARBA00009025"/>
    </source>
</evidence>
<dbReference type="GeneID" id="27983307"/>
<dbReference type="InterPro" id="IPR001750">
    <property type="entry name" value="ND/Mrp_TM"/>
</dbReference>
<feature type="transmembrane region" description="Helical" evidence="11">
    <location>
        <begin position="262"/>
        <end position="283"/>
    </location>
</feature>
<dbReference type="InterPro" id="IPR052175">
    <property type="entry name" value="ComplexI-like_HydComp"/>
</dbReference>
<keyword evidence="7 11" id="KW-1133">Transmembrane helix</keyword>
<evidence type="ECO:0000256" key="11">
    <source>
        <dbReference type="RuleBase" id="RU003297"/>
    </source>
</evidence>
<feature type="transmembrane region" description="Helical" evidence="11">
    <location>
        <begin position="83"/>
        <end position="100"/>
    </location>
</feature>
<dbReference type="AlphaFoldDB" id="A0A173G4R5"/>
<feature type="transmembrane region" description="Helical" evidence="11">
    <location>
        <begin position="338"/>
        <end position="363"/>
    </location>
</feature>
<evidence type="ECO:0000256" key="6">
    <source>
        <dbReference type="ARBA" id="ARBA00022692"/>
    </source>
</evidence>
<feature type="transmembrane region" description="Helical" evidence="11">
    <location>
        <begin position="22"/>
        <end position="46"/>
    </location>
</feature>